<feature type="compositionally biased region" description="Low complexity" evidence="1">
    <location>
        <begin position="48"/>
        <end position="58"/>
    </location>
</feature>
<dbReference type="InterPro" id="IPR011659">
    <property type="entry name" value="WD40"/>
</dbReference>
<sequence>MGRSVEGNQRANRGGRLEPYGWLGLSAITLGMGAALAYGAGVAHADTAGSTAPAGASAADHEPKHATAAGRRTPSAATLAGAKDPTSRSDVVATKSAGAPAIMRRASATLDRRTTPSRAVLATVPTAPTPAGSPAGLADVLAYAARGVENIALPQRQPAPGHPGSMNLAASAPVPQLAFDAVVAGPIQQALHSLVRHIEAAVATTVRFVSSAVRATVQATVVAVRTITTAITNVVEIALHPAPYADGPTVGMPDAPTGAVTGNLGFRAPGDLPLTYTVTTAPTRGTVTVSNSGVYTYTPTQEARLAADGATPLTDTFVVTTTDRFGSTSQTVTVPVAPARYVVQVPDSVLAPREPNFAPDGKSLVFSATPQGGGRSEIYRIDVDGTNLRCLSCGLAPDVTEDLSKPFAMANGTDYLLSGGTQSPTGGTSADHFVLHCTGGDGGCGEGSSLSLINLPTQYAPGVVVVQTREMRMAPDSTHIAYTQLLASGTKTVLVTSVGTLQAGPNGYDIVDSRVVYDAGEIKAFTPDGKGVIVTDFYGRYNQGNADDVVVNLQNGSITRLTANLDYDESANLSPNGQWLVIGSSRTLNYLTPMTQIVRPSFVPAYVVFPTFLAKRGTTNQTWVVSPADELAGENGIFLGDPTGTYISRPVANWSPDGTAVALWEAQASDATQSRLVVAYLSETGGGTLPTDTSTPDMTGWAPALSGFVPTLPQLEPGRAGLVGGNAQVVKTTSGKLTTTTVTYTNFEDSSGYILNGTESTIANATLTSITYNANITVTDADGNEVGWLRADGVVINNQQTIQGTIESSMNGNHLAMGTPVV</sequence>
<accession>A0ABX8VN39</accession>
<dbReference type="EMBL" id="CP080333">
    <property type="protein sequence ID" value="QYL17498.1"/>
    <property type="molecule type" value="Genomic_DNA"/>
</dbReference>
<dbReference type="NCBIfam" id="TIGR01965">
    <property type="entry name" value="VCBS_repeat"/>
    <property type="match status" value="1"/>
</dbReference>
<keyword evidence="2" id="KW-0812">Transmembrane</keyword>
<keyword evidence="2" id="KW-0472">Membrane</keyword>
<dbReference type="Gene3D" id="2.120.10.30">
    <property type="entry name" value="TolB, C-terminal domain"/>
    <property type="match status" value="2"/>
</dbReference>
<evidence type="ECO:0000256" key="1">
    <source>
        <dbReference type="SAM" id="MobiDB-lite"/>
    </source>
</evidence>
<keyword evidence="2" id="KW-1133">Transmembrane helix</keyword>
<dbReference type="Pfam" id="PF17963">
    <property type="entry name" value="Big_9"/>
    <property type="match status" value="1"/>
</dbReference>
<name>A0ABX8VN39_9MYCO</name>
<feature type="transmembrane region" description="Helical" evidence="2">
    <location>
        <begin position="20"/>
        <end position="40"/>
    </location>
</feature>
<dbReference type="InterPro" id="IPR011042">
    <property type="entry name" value="6-blade_b-propeller_TolB-like"/>
</dbReference>
<dbReference type="InterPro" id="IPR010221">
    <property type="entry name" value="VCBS_dom"/>
</dbReference>
<evidence type="ECO:0000256" key="2">
    <source>
        <dbReference type="SAM" id="Phobius"/>
    </source>
</evidence>
<proteinExistence type="predicted"/>
<gene>
    <name evidence="3" type="ORF">K0O64_02660</name>
</gene>
<protein>
    <submittedName>
        <fullName evidence="3">VCBS domain-containing protein</fullName>
    </submittedName>
</protein>
<organism evidence="3 4">
    <name type="scientific">Mycolicibacterium pallens</name>
    <dbReference type="NCBI Taxonomy" id="370524"/>
    <lineage>
        <taxon>Bacteria</taxon>
        <taxon>Bacillati</taxon>
        <taxon>Actinomycetota</taxon>
        <taxon>Actinomycetes</taxon>
        <taxon>Mycobacteriales</taxon>
        <taxon>Mycobacteriaceae</taxon>
        <taxon>Mycolicibacterium</taxon>
    </lineage>
</organism>
<dbReference type="RefSeq" id="WP_083542744.1">
    <property type="nucleotide sequence ID" value="NZ_BAAAVX010000004.1"/>
</dbReference>
<dbReference type="Proteomes" id="UP000825367">
    <property type="component" value="Chromosome"/>
</dbReference>
<evidence type="ECO:0000313" key="3">
    <source>
        <dbReference type="EMBL" id="QYL17498.1"/>
    </source>
</evidence>
<dbReference type="SUPFAM" id="SSF50993">
    <property type="entry name" value="Peptidase/esterase 'gauge' domain"/>
    <property type="match status" value="1"/>
</dbReference>
<keyword evidence="4" id="KW-1185">Reference proteome</keyword>
<dbReference type="Pfam" id="PF07676">
    <property type="entry name" value="PD40"/>
    <property type="match status" value="1"/>
</dbReference>
<evidence type="ECO:0000313" key="4">
    <source>
        <dbReference type="Proteomes" id="UP000825367"/>
    </source>
</evidence>
<reference evidence="3 4" key="1">
    <citation type="submission" date="2021-07" db="EMBL/GenBank/DDBJ databases">
        <title>Whole genome sequencing of non-tuberculosis mycobacteria type-strains.</title>
        <authorList>
            <person name="Igarashi Y."/>
            <person name="Osugi A."/>
            <person name="Mitarai S."/>
        </authorList>
    </citation>
    <scope>NUCLEOTIDE SEQUENCE [LARGE SCALE GENOMIC DNA]</scope>
    <source>
        <strain evidence="3 4">JCM 16370</strain>
    </source>
</reference>
<feature type="region of interest" description="Disordered" evidence="1">
    <location>
        <begin position="48"/>
        <end position="98"/>
    </location>
</feature>